<dbReference type="Pfam" id="PF03646">
    <property type="entry name" value="FlaG"/>
    <property type="match status" value="1"/>
</dbReference>
<reference evidence="1 2" key="1">
    <citation type="submission" date="2019-12" db="EMBL/GenBank/DDBJ databases">
        <title>Genome sequencing and assembly of endphytes of Porphyra tenera.</title>
        <authorList>
            <person name="Park J.M."/>
            <person name="Shin R."/>
            <person name="Jo S.H."/>
        </authorList>
    </citation>
    <scope>NUCLEOTIDE SEQUENCE [LARGE SCALE GENOMIC DNA]</scope>
    <source>
        <strain evidence="1 2">GPM4</strain>
    </source>
</reference>
<sequence>MDINLSQVGKNVAVFADDTNSENLAGSRQTSAPLFETGLVKEASIEQAKEILLTADKELDEALQPNQQNLEEAISEVNEFVQTRNKQLNFSVDDDSGKQVVKVTDSDSGDVIRQIPTEEVLNLSRRIKELQMDVGSAVGMFFDKQA</sequence>
<evidence type="ECO:0000313" key="2">
    <source>
        <dbReference type="Proteomes" id="UP000464524"/>
    </source>
</evidence>
<proteinExistence type="predicted"/>
<dbReference type="SUPFAM" id="SSF160214">
    <property type="entry name" value="FlaG-like"/>
    <property type="match status" value="1"/>
</dbReference>
<protein>
    <recommendedName>
        <fullName evidence="3">Flagellar protein FlaG</fullName>
    </recommendedName>
</protein>
<dbReference type="EMBL" id="CP047656">
    <property type="protein sequence ID" value="QHJ13563.1"/>
    <property type="molecule type" value="Genomic_DNA"/>
</dbReference>
<dbReference type="InterPro" id="IPR035924">
    <property type="entry name" value="FlaG-like_sf"/>
</dbReference>
<dbReference type="InterPro" id="IPR005186">
    <property type="entry name" value="FlaG"/>
</dbReference>
<gene>
    <name evidence="1" type="ORF">FX988_03829</name>
</gene>
<dbReference type="KEGG" id="pmes:FX988_03829"/>
<name>A0A857JNY2_9ALTE</name>
<evidence type="ECO:0008006" key="3">
    <source>
        <dbReference type="Google" id="ProtNLM"/>
    </source>
</evidence>
<dbReference type="Proteomes" id="UP000464524">
    <property type="component" value="Chromosome"/>
</dbReference>
<dbReference type="PANTHER" id="PTHR37166">
    <property type="entry name" value="PROTEIN FLAG"/>
    <property type="match status" value="1"/>
</dbReference>
<evidence type="ECO:0000313" key="1">
    <source>
        <dbReference type="EMBL" id="QHJ13563.1"/>
    </source>
</evidence>
<dbReference type="Gene3D" id="3.30.160.170">
    <property type="entry name" value="FlaG-like"/>
    <property type="match status" value="1"/>
</dbReference>
<organism evidence="1 2">
    <name type="scientific">Paraglaciecola mesophila</name>
    <dbReference type="NCBI Taxonomy" id="197222"/>
    <lineage>
        <taxon>Bacteria</taxon>
        <taxon>Pseudomonadati</taxon>
        <taxon>Pseudomonadota</taxon>
        <taxon>Gammaproteobacteria</taxon>
        <taxon>Alteromonadales</taxon>
        <taxon>Alteromonadaceae</taxon>
        <taxon>Paraglaciecola</taxon>
    </lineage>
</organism>
<dbReference type="AlphaFoldDB" id="A0A857JNY2"/>
<accession>A0A857JNY2</accession>
<dbReference type="RefSeq" id="WP_160181663.1">
    <property type="nucleotide sequence ID" value="NZ_CP047656.1"/>
</dbReference>
<keyword evidence="2" id="KW-1185">Reference proteome</keyword>
<dbReference type="OrthoDB" id="5741693at2"/>
<dbReference type="PANTHER" id="PTHR37166:SF1">
    <property type="entry name" value="PROTEIN FLAG"/>
    <property type="match status" value="1"/>
</dbReference>